<feature type="coiled-coil region" evidence="1">
    <location>
        <begin position="219"/>
        <end position="246"/>
    </location>
</feature>
<gene>
    <name evidence="3" type="ORF">BCV70DRAFT_198844</name>
</gene>
<proteinExistence type="predicted"/>
<evidence type="ECO:0000256" key="2">
    <source>
        <dbReference type="SAM" id="MobiDB-lite"/>
    </source>
</evidence>
<dbReference type="AlphaFoldDB" id="A0A317XUC6"/>
<feature type="compositionally biased region" description="Low complexity" evidence="2">
    <location>
        <begin position="782"/>
        <end position="794"/>
    </location>
</feature>
<reference evidence="3 4" key="1">
    <citation type="journal article" date="2018" name="Mol. Biol. Evol.">
        <title>Broad Genomic Sampling Reveals a Smut Pathogenic Ancestry of the Fungal Clade Ustilaginomycotina.</title>
        <authorList>
            <person name="Kijpornyongpan T."/>
            <person name="Mondo S.J."/>
            <person name="Barry K."/>
            <person name="Sandor L."/>
            <person name="Lee J."/>
            <person name="Lipzen A."/>
            <person name="Pangilinan J."/>
            <person name="LaButti K."/>
            <person name="Hainaut M."/>
            <person name="Henrissat B."/>
            <person name="Grigoriev I.V."/>
            <person name="Spatafora J.W."/>
            <person name="Aime M.C."/>
        </authorList>
    </citation>
    <scope>NUCLEOTIDE SEQUENCE [LARGE SCALE GENOMIC DNA]</scope>
    <source>
        <strain evidence="3 4">MCA 3645</strain>
    </source>
</reference>
<dbReference type="STRING" id="1882483.A0A317XUC6"/>
<protein>
    <submittedName>
        <fullName evidence="3">Uncharacterized protein</fullName>
    </submittedName>
</protein>
<dbReference type="EMBL" id="KZ819190">
    <property type="protein sequence ID" value="PWZ01413.1"/>
    <property type="molecule type" value="Genomic_DNA"/>
</dbReference>
<keyword evidence="4" id="KW-1185">Reference proteome</keyword>
<evidence type="ECO:0000256" key="1">
    <source>
        <dbReference type="SAM" id="Coils"/>
    </source>
</evidence>
<organism evidence="3 4">
    <name type="scientific">Testicularia cyperi</name>
    <dbReference type="NCBI Taxonomy" id="1882483"/>
    <lineage>
        <taxon>Eukaryota</taxon>
        <taxon>Fungi</taxon>
        <taxon>Dikarya</taxon>
        <taxon>Basidiomycota</taxon>
        <taxon>Ustilaginomycotina</taxon>
        <taxon>Ustilaginomycetes</taxon>
        <taxon>Ustilaginales</taxon>
        <taxon>Anthracoideaceae</taxon>
        <taxon>Testicularia</taxon>
    </lineage>
</organism>
<dbReference type="OrthoDB" id="2550943at2759"/>
<feature type="compositionally biased region" description="Acidic residues" evidence="2">
    <location>
        <begin position="814"/>
        <end position="827"/>
    </location>
</feature>
<sequence length="896" mass="98600">MAGVVGGTRAGARRLHLQCLATPYIGTEAVAGPSRTSTALKCRCSLTSSSLTGRSASTVSLSKSSQPRYDSARVTVARRAFSVTASTKAKDDAAAETEIKVAKQVSPETGTGDKAADVLKQITFFADDVADAAPTLEYLDTLKPKPRRKRNERQNKRTLVSPFGKAKAPESAEDKDWKRTRDLINVAFTRDQLASLGREAKLPGSYSKKVKKEELIRRIMIHRFRMEDAQERQERLRKEEREKANEYVQFEPAELFLLLSRGTGKLRDEAGKAAVAILPNAPDADSATKTSGLGFWIRGKEDGIAKMRNWASEFKQRVQRRQDEISLFDPSSDSAINPASTEPRYFVPTQLSQFVSRLSRCFVEVQTIEQGRLQLSLVYLDTQEADKAMLMLRRFLAEVAQSGDRAGAAAHADNLDVLRQYSMLPFVPNEPSSWLRQAEDMLTGANPELTFRVAQVPDQGAFMPSSPTALPDMAILGWHKHGELGMSEPFEQLHSLLPKSSTASTAEYSAELGHVLFSSNALTLADDQLTDEQLAEKMQDPLAAPRPGIWPVEHVAQWAREFRKQWGREASRFVPATFFRAQKDLSLVLWLDKHGWTAKAAAGREQVVLTYQNPSVSASMGPKLEVVLEVNPVSDDSSASWSIQHVRWTSTVQSDMMVPEHTIDLRLSSQFFSEADSDLLLQVQTALQGYLEHDLPATQDINGAEDGVTASTVTAGASQKASRRLTLPPSRIECEAVGPLTLEKAEKRLIYTYHQRSDDFFANTEAETTQTSSDPAQDEAGVSESVIPEESSPEMAAPATVQAEQSPLSVASEGEAEAEVEAQDETEAEKQTPTESPAEQPKPNTPRLVRQISQDPITGAIIESLKLTWSSTAPPSWPSSVGHISSLIERYDSTVL</sequence>
<feature type="region of interest" description="Disordered" evidence="2">
    <location>
        <begin position="765"/>
        <end position="851"/>
    </location>
</feature>
<evidence type="ECO:0000313" key="3">
    <source>
        <dbReference type="EMBL" id="PWZ01413.1"/>
    </source>
</evidence>
<keyword evidence="1" id="KW-0175">Coiled coil</keyword>
<feature type="compositionally biased region" description="Polar residues" evidence="2">
    <location>
        <begin position="765"/>
        <end position="775"/>
    </location>
</feature>
<evidence type="ECO:0000313" key="4">
    <source>
        <dbReference type="Proteomes" id="UP000246740"/>
    </source>
</evidence>
<dbReference type="Proteomes" id="UP000246740">
    <property type="component" value="Unassembled WGS sequence"/>
</dbReference>
<feature type="region of interest" description="Disordered" evidence="2">
    <location>
        <begin position="144"/>
        <end position="175"/>
    </location>
</feature>
<name>A0A317XUC6_9BASI</name>
<accession>A0A317XUC6</accession>
<dbReference type="InParanoid" id="A0A317XUC6"/>